<dbReference type="InterPro" id="IPR011032">
    <property type="entry name" value="GroES-like_sf"/>
</dbReference>
<dbReference type="PROSITE" id="PS00059">
    <property type="entry name" value="ADH_ZINC"/>
    <property type="match status" value="1"/>
</dbReference>
<evidence type="ECO:0000313" key="6">
    <source>
        <dbReference type="EMBL" id="GFZ31596.1"/>
    </source>
</evidence>
<name>A0ABQ1EAA2_9CLOT</name>
<dbReference type="EMBL" id="BMBA01000002">
    <property type="protein sequence ID" value="GFZ31596.1"/>
    <property type="molecule type" value="Genomic_DNA"/>
</dbReference>
<dbReference type="SMART" id="SM00829">
    <property type="entry name" value="PKS_ER"/>
    <property type="match status" value="1"/>
</dbReference>
<proteinExistence type="inferred from homology"/>
<dbReference type="InterPro" id="IPR013149">
    <property type="entry name" value="ADH-like_C"/>
</dbReference>
<comment type="cofactor">
    <cofactor evidence="4">
        <name>Zn(2+)</name>
        <dbReference type="ChEBI" id="CHEBI:29105"/>
    </cofactor>
</comment>
<evidence type="ECO:0000256" key="3">
    <source>
        <dbReference type="ARBA" id="ARBA00023002"/>
    </source>
</evidence>
<organism evidence="6 7">
    <name type="scientific">Clostridium zeae</name>
    <dbReference type="NCBI Taxonomy" id="2759022"/>
    <lineage>
        <taxon>Bacteria</taxon>
        <taxon>Bacillati</taxon>
        <taxon>Bacillota</taxon>
        <taxon>Clostridia</taxon>
        <taxon>Eubacteriales</taxon>
        <taxon>Clostridiaceae</taxon>
        <taxon>Clostridium</taxon>
    </lineage>
</organism>
<keyword evidence="2 4" id="KW-0862">Zinc</keyword>
<evidence type="ECO:0000256" key="1">
    <source>
        <dbReference type="ARBA" id="ARBA00022723"/>
    </source>
</evidence>
<dbReference type="Proteomes" id="UP000663802">
    <property type="component" value="Unassembled WGS sequence"/>
</dbReference>
<evidence type="ECO:0000256" key="4">
    <source>
        <dbReference type="RuleBase" id="RU361277"/>
    </source>
</evidence>
<keyword evidence="1 4" id="KW-0479">Metal-binding</keyword>
<dbReference type="PANTHER" id="PTHR43401:SF2">
    <property type="entry name" value="L-THREONINE 3-DEHYDROGENASE"/>
    <property type="match status" value="1"/>
</dbReference>
<comment type="similarity">
    <text evidence="4">Belongs to the zinc-containing alcohol dehydrogenase family.</text>
</comment>
<evidence type="ECO:0000259" key="5">
    <source>
        <dbReference type="SMART" id="SM00829"/>
    </source>
</evidence>
<gene>
    <name evidence="6" type="ORF">CSC2_21220</name>
</gene>
<protein>
    <submittedName>
        <fullName evidence="6">Galactitol-1-phosphate 5-dehydrogenase</fullName>
    </submittedName>
</protein>
<dbReference type="PANTHER" id="PTHR43401">
    <property type="entry name" value="L-THREONINE 3-DEHYDROGENASE"/>
    <property type="match status" value="1"/>
</dbReference>
<accession>A0ABQ1EAA2</accession>
<reference evidence="6 7" key="1">
    <citation type="journal article" date="2021" name="Int. J. Syst. Evol. Microbiol.">
        <title>Clostridium zeae sp. nov., isolated from corn silage.</title>
        <authorList>
            <person name="Kobayashi H."/>
            <person name="Tanizawa Y."/>
            <person name="Yagura M."/>
            <person name="Sakamoto M."/>
            <person name="Ohkuma M."/>
            <person name="Tohno M."/>
        </authorList>
    </citation>
    <scope>NUCLEOTIDE SEQUENCE [LARGE SCALE GENOMIC DNA]</scope>
    <source>
        <strain evidence="6 7">CSC2</strain>
    </source>
</reference>
<dbReference type="SUPFAM" id="SSF51735">
    <property type="entry name" value="NAD(P)-binding Rossmann-fold domains"/>
    <property type="match status" value="1"/>
</dbReference>
<dbReference type="Gene3D" id="3.90.180.10">
    <property type="entry name" value="Medium-chain alcohol dehydrogenases, catalytic domain"/>
    <property type="match status" value="1"/>
</dbReference>
<evidence type="ECO:0000313" key="7">
    <source>
        <dbReference type="Proteomes" id="UP000663802"/>
    </source>
</evidence>
<dbReference type="InterPro" id="IPR020843">
    <property type="entry name" value="ER"/>
</dbReference>
<evidence type="ECO:0000256" key="2">
    <source>
        <dbReference type="ARBA" id="ARBA00022833"/>
    </source>
</evidence>
<dbReference type="Pfam" id="PF00107">
    <property type="entry name" value="ADH_zinc_N"/>
    <property type="match status" value="1"/>
</dbReference>
<dbReference type="SUPFAM" id="SSF50129">
    <property type="entry name" value="GroES-like"/>
    <property type="match status" value="1"/>
</dbReference>
<dbReference type="CDD" id="cd08236">
    <property type="entry name" value="sugar_DH"/>
    <property type="match status" value="1"/>
</dbReference>
<dbReference type="InterPro" id="IPR050129">
    <property type="entry name" value="Zn_alcohol_dh"/>
</dbReference>
<dbReference type="InterPro" id="IPR013154">
    <property type="entry name" value="ADH-like_N"/>
</dbReference>
<sequence length="350" mass="38060">MMNGKMKASVIHGIGDIRFEMIDIPKIGEDDVLVKVKYAGICGSDLPRAMISGARKYPLVLGHEFCGEIAEKGEAVNDFNIGDRVVVAPLIPCGKCEYCKEGNYGLCEHYNIIGTGSDGAFAEYTKVPKEHILKIPEGLDFETAAGVEPATIGYHGLEKAEIKPGDTVVVMGCGPIGQFTIQWAKIFGASKIIAVDIFSEKLELSKQLGADIAVNSKECDAVKTILEITKGGADVVAETAGSKFTQEQAILVAKKKGRIVFLGISHSDLPLKENGIEKVLRGEIKIQGSWNSYTSPYPGKAWHATLDFMAKGQIKFKPMISHKIGVEEVGQYLSDMANRKIYFNKVLVQF</sequence>
<keyword evidence="3" id="KW-0560">Oxidoreductase</keyword>
<keyword evidence="7" id="KW-1185">Reference proteome</keyword>
<comment type="caution">
    <text evidence="6">The sequence shown here is derived from an EMBL/GenBank/DDBJ whole genome shotgun (WGS) entry which is preliminary data.</text>
</comment>
<dbReference type="Gene3D" id="3.40.50.720">
    <property type="entry name" value="NAD(P)-binding Rossmann-like Domain"/>
    <property type="match status" value="1"/>
</dbReference>
<dbReference type="InterPro" id="IPR036291">
    <property type="entry name" value="NAD(P)-bd_dom_sf"/>
</dbReference>
<dbReference type="InterPro" id="IPR002328">
    <property type="entry name" value="ADH_Zn_CS"/>
</dbReference>
<dbReference type="Pfam" id="PF08240">
    <property type="entry name" value="ADH_N"/>
    <property type="match status" value="1"/>
</dbReference>
<feature type="domain" description="Enoyl reductase (ER)" evidence="5">
    <location>
        <begin position="13"/>
        <end position="348"/>
    </location>
</feature>